<name>F4C4P9_SPHS2</name>
<dbReference type="KEGG" id="shg:Sph21_4791"/>
<sequence length="74" mass="8011">MLTALLSPIIGLQAINLGYEVRVRATAIATAITRFQKSTTQRPQTQDIYSSPCSATFLLNHLTTLTTTLSTTAI</sequence>
<dbReference type="HOGENOM" id="CLU_2685956_0_0_10"/>
<reference evidence="1" key="1">
    <citation type="submission" date="2011-03" db="EMBL/GenBank/DDBJ databases">
        <title>Complete sequence of Sphingobacterium sp. 21.</title>
        <authorList>
            <consortium name="US DOE Joint Genome Institute"/>
            <person name="Lucas S."/>
            <person name="Copeland A."/>
            <person name="Lapidus A."/>
            <person name="Cheng J.-F."/>
            <person name="Goodwin L."/>
            <person name="Pitluck S."/>
            <person name="Davenport K."/>
            <person name="Detter J.C."/>
            <person name="Han C."/>
            <person name="Tapia R."/>
            <person name="Land M."/>
            <person name="Hauser L."/>
            <person name="Kyrpides N."/>
            <person name="Ivanova N."/>
            <person name="Ovchinnikova G."/>
            <person name="Pagani I."/>
            <person name="Siebers A.K."/>
            <person name="Allgaier M."/>
            <person name="Thelen M.P."/>
            <person name="Hugenholtz P."/>
            <person name="Woyke T."/>
        </authorList>
    </citation>
    <scope>NUCLEOTIDE SEQUENCE</scope>
    <source>
        <strain evidence="1">21</strain>
    </source>
</reference>
<proteinExistence type="predicted"/>
<evidence type="ECO:0000313" key="1">
    <source>
        <dbReference type="EMBL" id="ADZ81298.1"/>
    </source>
</evidence>
<dbReference type="STRING" id="743722.Sph21_4791"/>
<dbReference type="AlphaFoldDB" id="F4C4P9"/>
<accession>F4C4P9</accession>
<gene>
    <name evidence="1" type="ordered locus">Sph21_4791</name>
</gene>
<protein>
    <submittedName>
        <fullName evidence="1">Uncharacterized protein</fullName>
    </submittedName>
</protein>
<dbReference type="EMBL" id="CP002584">
    <property type="protein sequence ID" value="ADZ81298.1"/>
    <property type="molecule type" value="Genomic_DNA"/>
</dbReference>
<organism evidence="1">
    <name type="scientific">Sphingobacterium sp. (strain 21)</name>
    <dbReference type="NCBI Taxonomy" id="743722"/>
    <lineage>
        <taxon>Bacteria</taxon>
        <taxon>Pseudomonadati</taxon>
        <taxon>Bacteroidota</taxon>
        <taxon>Sphingobacteriia</taxon>
        <taxon>Sphingobacteriales</taxon>
        <taxon>Sphingobacteriaceae</taxon>
        <taxon>Sphingobacterium</taxon>
    </lineage>
</organism>